<dbReference type="InterPro" id="IPR012677">
    <property type="entry name" value="Nucleotide-bd_a/b_plait_sf"/>
</dbReference>
<name>A0AAW0EQJ6_9TRYP</name>
<protein>
    <submittedName>
        <fullName evidence="4">RNA-binding protein</fullName>
    </submittedName>
</protein>
<keyword evidence="1" id="KW-0694">RNA-binding</keyword>
<organism evidence="4 5">
    <name type="scientific">Novymonas esmeraldas</name>
    <dbReference type="NCBI Taxonomy" id="1808958"/>
    <lineage>
        <taxon>Eukaryota</taxon>
        <taxon>Discoba</taxon>
        <taxon>Euglenozoa</taxon>
        <taxon>Kinetoplastea</taxon>
        <taxon>Metakinetoplastina</taxon>
        <taxon>Trypanosomatida</taxon>
        <taxon>Trypanosomatidae</taxon>
        <taxon>Novymonas</taxon>
    </lineage>
</organism>
<dbReference type="InterPro" id="IPR035979">
    <property type="entry name" value="RBD_domain_sf"/>
</dbReference>
<dbReference type="SMART" id="SM00360">
    <property type="entry name" value="RRM"/>
    <property type="match status" value="1"/>
</dbReference>
<gene>
    <name evidence="4" type="ORF">NESM_000430800</name>
</gene>
<dbReference type="EMBL" id="JAECZO010000047">
    <property type="protein sequence ID" value="KAK7195078.1"/>
    <property type="molecule type" value="Genomic_DNA"/>
</dbReference>
<feature type="compositionally biased region" description="Low complexity" evidence="2">
    <location>
        <begin position="211"/>
        <end position="224"/>
    </location>
</feature>
<feature type="region of interest" description="Disordered" evidence="2">
    <location>
        <begin position="78"/>
        <end position="256"/>
    </location>
</feature>
<dbReference type="InterPro" id="IPR000504">
    <property type="entry name" value="RRM_dom"/>
</dbReference>
<dbReference type="CDD" id="cd00590">
    <property type="entry name" value="RRM_SF"/>
    <property type="match status" value="1"/>
</dbReference>
<dbReference type="Pfam" id="PF00076">
    <property type="entry name" value="RRM_1"/>
    <property type="match status" value="1"/>
</dbReference>
<dbReference type="PROSITE" id="PS50102">
    <property type="entry name" value="RRM"/>
    <property type="match status" value="1"/>
</dbReference>
<accession>A0AAW0EQJ6</accession>
<dbReference type="GO" id="GO:0003723">
    <property type="term" value="F:RNA binding"/>
    <property type="evidence" value="ECO:0007669"/>
    <property type="project" value="UniProtKB-UniRule"/>
</dbReference>
<evidence type="ECO:0000313" key="4">
    <source>
        <dbReference type="EMBL" id="KAK7195078.1"/>
    </source>
</evidence>
<dbReference type="AlphaFoldDB" id="A0AAW0EQJ6"/>
<feature type="compositionally biased region" description="Pro residues" evidence="2">
    <location>
        <begin position="240"/>
        <end position="249"/>
    </location>
</feature>
<evidence type="ECO:0000259" key="3">
    <source>
        <dbReference type="PROSITE" id="PS50102"/>
    </source>
</evidence>
<feature type="compositionally biased region" description="Basic and acidic residues" evidence="2">
    <location>
        <begin position="129"/>
        <end position="143"/>
    </location>
</feature>
<dbReference type="Gene3D" id="3.30.70.330">
    <property type="match status" value="1"/>
</dbReference>
<reference evidence="4 5" key="1">
    <citation type="journal article" date="2021" name="MBio">
        <title>A New Model Trypanosomatid, Novymonas esmeraldas: Genomic Perception of Its 'Candidatus Pandoraea novymonadis' Endosymbiont.</title>
        <authorList>
            <person name="Zakharova A."/>
            <person name="Saura A."/>
            <person name="Butenko A."/>
            <person name="Podesvova L."/>
            <person name="Warmusova S."/>
            <person name="Kostygov A.Y."/>
            <person name="Nenarokova A."/>
            <person name="Lukes J."/>
            <person name="Opperdoes F.R."/>
            <person name="Yurchenko V."/>
        </authorList>
    </citation>
    <scope>NUCLEOTIDE SEQUENCE [LARGE SCALE GENOMIC DNA]</scope>
    <source>
        <strain evidence="4 5">E262AT.01</strain>
    </source>
</reference>
<dbReference type="SUPFAM" id="SSF54928">
    <property type="entry name" value="RNA-binding domain, RBD"/>
    <property type="match status" value="1"/>
</dbReference>
<comment type="caution">
    <text evidence="4">The sequence shown here is derived from an EMBL/GenBank/DDBJ whole genome shotgun (WGS) entry which is preliminary data.</text>
</comment>
<sequence>MDGRLVQTSCRTAQFAAVEATLREWAAVEAVGSFREKSNNKRDITTVFVTFSDEAAARAATEKLNAIPGIAEAATVVSASSEQQQQQQQQQPAAAEGAEGPRGSTRASRKAAAGKEKKKLAAELLSFSTHEEQRQRDARDVKRAVGTAPDGEAAAAAEGASRGRAGRGGTGRGGRGASRGRGRGGNRGGDHAGHGAGGQLRGGRGRGRGGSQQEHQQQQQHQPQQQPPLLPPSQEQPNFFQPPPPPQFYAPPYQARPRLPPFEANVAFIDNVPFGTTNTYLMERFSVYGRILDVNRLELMVMICFDNPESVQQCIQHSNGTKIQGNVITVSSGTVRIPGSIAIQMGV</sequence>
<feature type="domain" description="RRM" evidence="3">
    <location>
        <begin position="265"/>
        <end position="335"/>
    </location>
</feature>
<feature type="compositionally biased region" description="Low complexity" evidence="2">
    <location>
        <begin position="146"/>
        <end position="163"/>
    </location>
</feature>
<evidence type="ECO:0000256" key="1">
    <source>
        <dbReference type="PROSITE-ProRule" id="PRU00176"/>
    </source>
</evidence>
<evidence type="ECO:0000256" key="2">
    <source>
        <dbReference type="SAM" id="MobiDB-lite"/>
    </source>
</evidence>
<feature type="compositionally biased region" description="Gly residues" evidence="2">
    <location>
        <begin position="166"/>
        <end position="177"/>
    </location>
</feature>
<dbReference type="Proteomes" id="UP001430356">
    <property type="component" value="Unassembled WGS sequence"/>
</dbReference>
<feature type="compositionally biased region" description="Low complexity" evidence="2">
    <location>
        <begin position="78"/>
        <end position="98"/>
    </location>
</feature>
<keyword evidence="5" id="KW-1185">Reference proteome</keyword>
<evidence type="ECO:0000313" key="5">
    <source>
        <dbReference type="Proteomes" id="UP001430356"/>
    </source>
</evidence>
<proteinExistence type="predicted"/>